<dbReference type="KEGG" id="tos:Theos_0957"/>
<dbReference type="PROSITE" id="PS51482">
    <property type="entry name" value="DEGV"/>
    <property type="match status" value="1"/>
</dbReference>
<accession>K7QZ00</accession>
<dbReference type="EMBL" id="CP003249">
    <property type="protein sequence ID" value="AFV76010.1"/>
    <property type="molecule type" value="Genomic_DNA"/>
</dbReference>
<proteinExistence type="predicted"/>
<reference evidence="2 3" key="1">
    <citation type="journal article" date="2013" name="Genome Announc.">
        <title>Whole Genome Sequencing of Thermus oshimai JL-2 and Thermus thermophilus JL-18, Incomplete Denitrifiers from the United States Great Basin.</title>
        <authorList>
            <person name="Murugapiran S.K."/>
            <person name="Huntemann M."/>
            <person name="Wei C.L."/>
            <person name="Han J."/>
            <person name="Detter J.C."/>
            <person name="Han C.S."/>
            <person name="Erkkila T.H."/>
            <person name="Teshima H."/>
            <person name="Chen A."/>
            <person name="Kyrpides N."/>
            <person name="Mavrommatis K."/>
            <person name="Markowitz V."/>
            <person name="Szeto E."/>
            <person name="Ivanova N."/>
            <person name="Pagani I."/>
            <person name="Lam J."/>
            <person name="McDonald A.I."/>
            <person name="Dodsworth J.A."/>
            <person name="Pati A."/>
            <person name="Goodwin L."/>
            <person name="Peters L."/>
            <person name="Pitluck S."/>
            <person name="Woyke T."/>
            <person name="Hedlund B.P."/>
        </authorList>
    </citation>
    <scope>NUCLEOTIDE SEQUENCE</scope>
    <source>
        <strain evidence="2 3">JL-2</strain>
    </source>
</reference>
<dbReference type="SUPFAM" id="SSF82549">
    <property type="entry name" value="DAK1/DegV-like"/>
    <property type="match status" value="1"/>
</dbReference>
<keyword evidence="1" id="KW-0446">Lipid-binding</keyword>
<dbReference type="PATRIC" id="fig|751945.3.peg.951"/>
<dbReference type="Gene3D" id="3.40.50.10170">
    <property type="match status" value="1"/>
</dbReference>
<dbReference type="Gene3D" id="3.30.1180.10">
    <property type="match status" value="1"/>
</dbReference>
<dbReference type="PANTHER" id="PTHR33434:SF2">
    <property type="entry name" value="FATTY ACID-BINDING PROTEIN TM_1468"/>
    <property type="match status" value="1"/>
</dbReference>
<dbReference type="AlphaFoldDB" id="K7QZ00"/>
<organism evidence="2 3">
    <name type="scientific">Thermus oshimai JL-2</name>
    <dbReference type="NCBI Taxonomy" id="751945"/>
    <lineage>
        <taxon>Bacteria</taxon>
        <taxon>Thermotogati</taxon>
        <taxon>Deinococcota</taxon>
        <taxon>Deinococci</taxon>
        <taxon>Thermales</taxon>
        <taxon>Thermaceae</taxon>
        <taxon>Thermus</taxon>
    </lineage>
</organism>
<evidence type="ECO:0000256" key="1">
    <source>
        <dbReference type="ARBA" id="ARBA00023121"/>
    </source>
</evidence>
<protein>
    <submittedName>
        <fullName evidence="2">EDD domain protein, DegV family</fullName>
    </submittedName>
</protein>
<dbReference type="InterPro" id="IPR050270">
    <property type="entry name" value="DegV_domain_contain"/>
</dbReference>
<evidence type="ECO:0000313" key="3">
    <source>
        <dbReference type="Proteomes" id="UP000000211"/>
    </source>
</evidence>
<dbReference type="InterPro" id="IPR043168">
    <property type="entry name" value="DegV_C"/>
</dbReference>
<dbReference type="NCBIfam" id="TIGR00762">
    <property type="entry name" value="DegV"/>
    <property type="match status" value="1"/>
</dbReference>
<evidence type="ECO:0000313" key="2">
    <source>
        <dbReference type="EMBL" id="AFV76010.1"/>
    </source>
</evidence>
<keyword evidence="3" id="KW-1185">Reference proteome</keyword>
<name>K7QZ00_THEOS</name>
<dbReference type="STRING" id="751945.Theos_0957"/>
<dbReference type="HOGENOM" id="CLU_048251_0_1_0"/>
<dbReference type="Pfam" id="PF02645">
    <property type="entry name" value="DegV"/>
    <property type="match status" value="1"/>
</dbReference>
<sequence length="283" mass="30434">MGFTPTASKVAFVADSTLGLSPEEALKEGIHLVPQQVIHGGRAYRDLVEIRPEEVLRLLERGERLTTSQVAPEDLRETYERLLKTHDRVLSVHVSGKLSGTVATAESVARAFGGRVLVLDSWSLNGGLRLVLEEARRLLRAGVAWEGLEGALAPFRARVRGYVLPKTLTYLHRSGRISGLQHFVGGLLRILPVLEIREGGVFPGPRVRGFGEGLRKVAELFRRDFPEGAQVYLAHAGNEEGARALGAAIRQEGVEVLGVLPAGAAVSVHTGPGTVALFAGPRG</sequence>
<dbReference type="eggNOG" id="COG1307">
    <property type="taxonomic scope" value="Bacteria"/>
</dbReference>
<dbReference type="RefSeq" id="WP_016329201.1">
    <property type="nucleotide sequence ID" value="NC_019386.1"/>
</dbReference>
<dbReference type="Proteomes" id="UP000000211">
    <property type="component" value="Chromosome"/>
</dbReference>
<dbReference type="InterPro" id="IPR003797">
    <property type="entry name" value="DegV"/>
</dbReference>
<gene>
    <name evidence="2" type="ORF">Theos_0957</name>
</gene>
<dbReference type="GO" id="GO:0008289">
    <property type="term" value="F:lipid binding"/>
    <property type="evidence" value="ECO:0007669"/>
    <property type="project" value="UniProtKB-KW"/>
</dbReference>
<dbReference type="PANTHER" id="PTHR33434">
    <property type="entry name" value="DEGV DOMAIN-CONTAINING PROTEIN DR_1986-RELATED"/>
    <property type="match status" value="1"/>
</dbReference>